<dbReference type="Gene3D" id="3.30.300.20">
    <property type="match status" value="1"/>
</dbReference>
<proteinExistence type="inferred from homology"/>
<comment type="similarity">
    <text evidence="1">Belongs to the OsmC/Ohr family.</text>
</comment>
<evidence type="ECO:0000313" key="2">
    <source>
        <dbReference type="EMBL" id="MBK1845127.1"/>
    </source>
</evidence>
<dbReference type="Proteomes" id="UP000650005">
    <property type="component" value="Unassembled WGS sequence"/>
</dbReference>
<accession>A0ABS1FNW6</accession>
<gene>
    <name evidence="2" type="ORF">JIM95_11200</name>
</gene>
<dbReference type="InterPro" id="IPR019953">
    <property type="entry name" value="OHR"/>
</dbReference>
<dbReference type="Gene3D" id="2.20.25.10">
    <property type="match status" value="1"/>
</dbReference>
<reference evidence="2" key="1">
    <citation type="submission" date="2021-01" db="EMBL/GenBank/DDBJ databases">
        <title>Characterization of Corynebacterium spp. from penguins.</title>
        <authorList>
            <person name="Svec P."/>
        </authorList>
    </citation>
    <scope>NUCLEOTIDE SEQUENCE</scope>
    <source>
        <strain evidence="2">CCM 8835</strain>
    </source>
</reference>
<evidence type="ECO:0000313" key="3">
    <source>
        <dbReference type="Proteomes" id="UP000650005"/>
    </source>
</evidence>
<dbReference type="EMBL" id="JAENIP010000017">
    <property type="protein sequence ID" value="MBK1845127.1"/>
    <property type="molecule type" value="Genomic_DNA"/>
</dbReference>
<organism evidence="2 3">
    <name type="scientific">Corynebacterium antarcticum</name>
    <dbReference type="NCBI Taxonomy" id="2800405"/>
    <lineage>
        <taxon>Bacteria</taxon>
        <taxon>Bacillati</taxon>
        <taxon>Actinomycetota</taxon>
        <taxon>Actinomycetes</taxon>
        <taxon>Mycobacteriales</taxon>
        <taxon>Corynebacteriaceae</taxon>
        <taxon>Corynebacterium</taxon>
    </lineage>
</organism>
<protein>
    <submittedName>
        <fullName evidence="2">Organic hydroperoxide resistance protein</fullName>
    </submittedName>
</protein>
<dbReference type="InterPro" id="IPR003718">
    <property type="entry name" value="OsmC/Ohr_fam"/>
</dbReference>
<comment type="caution">
    <text evidence="2">The sequence shown here is derived from an EMBL/GenBank/DDBJ whole genome shotgun (WGS) entry which is preliminary data.</text>
</comment>
<dbReference type="InterPro" id="IPR036102">
    <property type="entry name" value="OsmC/Ohrsf"/>
</dbReference>
<dbReference type="InterPro" id="IPR015946">
    <property type="entry name" value="KH_dom-like_a/b"/>
</dbReference>
<dbReference type="SUPFAM" id="SSF82784">
    <property type="entry name" value="OsmC-like"/>
    <property type="match status" value="1"/>
</dbReference>
<name>A0ABS1FNW6_9CORY</name>
<dbReference type="PANTHER" id="PTHR33797:SF2">
    <property type="entry name" value="ORGANIC HYDROPEROXIDE RESISTANCE PROTEIN-LIKE"/>
    <property type="match status" value="1"/>
</dbReference>
<sequence length="139" mass="14234">METIYTAEALATGGGRDGHVRTTDGIVDTDLALPRAMGGAENAPNPELLFAAGYAACFHGALQLVAGNEGASIDGSSVGSRVSLGKDDEGFALAVEIEVHIPDMDLDSAQKLADTAHTVCPYSRATSGNIEVTVTAVED</sequence>
<dbReference type="PANTHER" id="PTHR33797">
    <property type="entry name" value="ORGANIC HYDROPEROXIDE RESISTANCE PROTEIN-LIKE"/>
    <property type="match status" value="1"/>
</dbReference>
<dbReference type="Pfam" id="PF02566">
    <property type="entry name" value="OsmC"/>
    <property type="match status" value="1"/>
</dbReference>
<dbReference type="NCBIfam" id="TIGR03561">
    <property type="entry name" value="organ_hyd_perox"/>
    <property type="match status" value="1"/>
</dbReference>
<keyword evidence="3" id="KW-1185">Reference proteome</keyword>
<dbReference type="RefSeq" id="WP_200261030.1">
    <property type="nucleotide sequence ID" value="NZ_JAENIP020000001.1"/>
</dbReference>
<evidence type="ECO:0000256" key="1">
    <source>
        <dbReference type="ARBA" id="ARBA00007378"/>
    </source>
</evidence>